<dbReference type="InterPro" id="IPR053136">
    <property type="entry name" value="UTP_pyrophosphatase-like"/>
</dbReference>
<dbReference type="Proteomes" id="UP001500840">
    <property type="component" value="Unassembled WGS sequence"/>
</dbReference>
<dbReference type="CDD" id="cd07344">
    <property type="entry name" value="M48_yhfN_like"/>
    <property type="match status" value="1"/>
</dbReference>
<reference evidence="3" key="1">
    <citation type="journal article" date="2019" name="Int. J. Syst. Evol. Microbiol.">
        <title>The Global Catalogue of Microorganisms (GCM) 10K type strain sequencing project: providing services to taxonomists for standard genome sequencing and annotation.</title>
        <authorList>
            <consortium name="The Broad Institute Genomics Platform"/>
            <consortium name="The Broad Institute Genome Sequencing Center for Infectious Disease"/>
            <person name="Wu L."/>
            <person name="Ma J."/>
        </authorList>
    </citation>
    <scope>NUCLEOTIDE SEQUENCE [LARGE SCALE GENOMIC DNA]</scope>
    <source>
        <strain evidence="3">JCM 17759</strain>
    </source>
</reference>
<proteinExistence type="predicted"/>
<dbReference type="Pfam" id="PF01863">
    <property type="entry name" value="YgjP-like"/>
    <property type="match status" value="1"/>
</dbReference>
<dbReference type="GO" id="GO:0008237">
    <property type="term" value="F:metallopeptidase activity"/>
    <property type="evidence" value="ECO:0007669"/>
    <property type="project" value="UniProtKB-KW"/>
</dbReference>
<evidence type="ECO:0000313" key="2">
    <source>
        <dbReference type="EMBL" id="GAA4465812.1"/>
    </source>
</evidence>
<keyword evidence="3" id="KW-1185">Reference proteome</keyword>
<dbReference type="Gene3D" id="3.30.2010.10">
    <property type="entry name" value="Metalloproteases ('zincins'), catalytic domain"/>
    <property type="match status" value="1"/>
</dbReference>
<dbReference type="InterPro" id="IPR002725">
    <property type="entry name" value="YgjP-like_metallopeptidase"/>
</dbReference>
<gene>
    <name evidence="2" type="ORF">GCM10023156_54000</name>
</gene>
<feature type="domain" description="YgjP-like metallopeptidase" evidence="1">
    <location>
        <begin position="25"/>
        <end position="227"/>
    </location>
</feature>
<keyword evidence="2" id="KW-0482">Metalloprotease</keyword>
<evidence type="ECO:0000259" key="1">
    <source>
        <dbReference type="Pfam" id="PF01863"/>
    </source>
</evidence>
<sequence length="236" mass="27168">MEAITETIQLNELLIPVTRSGRRQSVGITVERDGSVAVSAPIDCQFAKIEEYVRSKSLWIYQKLAKRDELVSDQPVKKEFVDGSSFSYLGQAYRLKLVEQPTEVLSLVGDRFLMCREHVGQAAEVFRKWYVSRGREIVDRLIENWVPRIASPTAIDIRDIGYRWGSCTPDGKILVSWRAIQLPPDIVEYIVAHEMAHLKHPNHDEEFWCLLEKVMPDFADRKNWLAKNGQSYAAEF</sequence>
<keyword evidence="2" id="KW-0378">Hydrolase</keyword>
<dbReference type="EMBL" id="BAABGA010000077">
    <property type="protein sequence ID" value="GAA4465812.1"/>
    <property type="molecule type" value="Genomic_DNA"/>
</dbReference>
<comment type="caution">
    <text evidence="2">The sequence shown here is derived from an EMBL/GenBank/DDBJ whole genome shotgun (WGS) entry which is preliminary data.</text>
</comment>
<dbReference type="PANTHER" id="PTHR30399">
    <property type="entry name" value="UNCHARACTERIZED PROTEIN YGJP"/>
    <property type="match status" value="1"/>
</dbReference>
<evidence type="ECO:0000313" key="3">
    <source>
        <dbReference type="Proteomes" id="UP001500840"/>
    </source>
</evidence>
<keyword evidence="2" id="KW-0645">Protease</keyword>
<dbReference type="PANTHER" id="PTHR30399:SF1">
    <property type="entry name" value="UTP PYROPHOSPHATASE"/>
    <property type="match status" value="1"/>
</dbReference>
<name>A0ABP8NH69_9BACT</name>
<dbReference type="RefSeq" id="WP_345326907.1">
    <property type="nucleotide sequence ID" value="NZ_BAABGA010000077.1"/>
</dbReference>
<accession>A0ABP8NH69</accession>
<protein>
    <submittedName>
        <fullName evidence="2">SprT family zinc-dependent metalloprotease</fullName>
    </submittedName>
</protein>
<organism evidence="2 3">
    <name type="scientific">Novipirellula rosea</name>
    <dbReference type="NCBI Taxonomy" id="1031540"/>
    <lineage>
        <taxon>Bacteria</taxon>
        <taxon>Pseudomonadati</taxon>
        <taxon>Planctomycetota</taxon>
        <taxon>Planctomycetia</taxon>
        <taxon>Pirellulales</taxon>
        <taxon>Pirellulaceae</taxon>
        <taxon>Novipirellula</taxon>
    </lineage>
</organism>